<proteinExistence type="inferred from homology"/>
<dbReference type="GO" id="GO:0005886">
    <property type="term" value="C:plasma membrane"/>
    <property type="evidence" value="ECO:0007669"/>
    <property type="project" value="UniProtKB-SubCell"/>
</dbReference>
<comment type="caution">
    <text evidence="12">The sequence shown here is derived from an EMBL/GenBank/DDBJ whole genome shotgun (WGS) entry which is preliminary data.</text>
</comment>
<keyword evidence="5 9" id="KW-0812">Transmembrane</keyword>
<evidence type="ECO:0000256" key="4">
    <source>
        <dbReference type="ARBA" id="ARBA00022519"/>
    </source>
</evidence>
<dbReference type="InterPro" id="IPR010279">
    <property type="entry name" value="YqjD/ElaB"/>
</dbReference>
<evidence type="ECO:0000313" key="12">
    <source>
        <dbReference type="EMBL" id="TXL67048.1"/>
    </source>
</evidence>
<protein>
    <submittedName>
        <fullName evidence="12">DUF883 domain-containing protein</fullName>
    </submittedName>
</protein>
<feature type="domain" description="DUF883" evidence="10">
    <location>
        <begin position="10"/>
        <end position="60"/>
    </location>
</feature>
<dbReference type="EMBL" id="VDUY01000002">
    <property type="protein sequence ID" value="TXL67048.1"/>
    <property type="molecule type" value="Genomic_DNA"/>
</dbReference>
<dbReference type="OrthoDB" id="9181874at2"/>
<keyword evidence="3" id="KW-1003">Cell membrane</keyword>
<dbReference type="PANTHER" id="PTHR35893">
    <property type="entry name" value="INNER MEMBRANE PROTEIN-RELATED"/>
    <property type="match status" value="1"/>
</dbReference>
<dbReference type="PANTHER" id="PTHR35893:SF3">
    <property type="entry name" value="INNER MEMBRANE PROTEIN"/>
    <property type="match status" value="1"/>
</dbReference>
<dbReference type="Pfam" id="PF19029">
    <property type="entry name" value="DUF883_C"/>
    <property type="match status" value="1"/>
</dbReference>
<evidence type="ECO:0000256" key="9">
    <source>
        <dbReference type="SAM" id="Phobius"/>
    </source>
</evidence>
<evidence type="ECO:0000256" key="1">
    <source>
        <dbReference type="ARBA" id="ARBA00004377"/>
    </source>
</evidence>
<dbReference type="Pfam" id="PF05957">
    <property type="entry name" value="DUF883"/>
    <property type="match status" value="1"/>
</dbReference>
<dbReference type="Proteomes" id="UP000321548">
    <property type="component" value="Unassembled WGS sequence"/>
</dbReference>
<keyword evidence="13" id="KW-1185">Reference proteome</keyword>
<sequence length="103" mass="11291">MNEQRAQQKEKLVADIKTVMAELDELVRDSASDVGDDLVELKGRLRDQVSAARETLSDLESRVADRAKSAARAGDEYVRDHTWTSIGIAAGVGVVIGLLLNRR</sequence>
<dbReference type="GO" id="GO:0043022">
    <property type="term" value="F:ribosome binding"/>
    <property type="evidence" value="ECO:0007669"/>
    <property type="project" value="InterPro"/>
</dbReference>
<name>A0A5C8P136_9BURK</name>
<evidence type="ECO:0000256" key="7">
    <source>
        <dbReference type="ARBA" id="ARBA00023136"/>
    </source>
</evidence>
<evidence type="ECO:0000256" key="2">
    <source>
        <dbReference type="ARBA" id="ARBA00010423"/>
    </source>
</evidence>
<keyword evidence="8" id="KW-0175">Coiled coil</keyword>
<evidence type="ECO:0000259" key="11">
    <source>
        <dbReference type="Pfam" id="PF19029"/>
    </source>
</evidence>
<organism evidence="12 13">
    <name type="scientific">Zeimonas arvi</name>
    <dbReference type="NCBI Taxonomy" id="2498847"/>
    <lineage>
        <taxon>Bacteria</taxon>
        <taxon>Pseudomonadati</taxon>
        <taxon>Pseudomonadota</taxon>
        <taxon>Betaproteobacteria</taxon>
        <taxon>Burkholderiales</taxon>
        <taxon>Burkholderiaceae</taxon>
        <taxon>Zeimonas</taxon>
    </lineage>
</organism>
<accession>A0A5C8P136</accession>
<comment type="similarity">
    <text evidence="2">Belongs to the ElaB/YgaM/YqjD family.</text>
</comment>
<dbReference type="InterPro" id="IPR043604">
    <property type="entry name" value="DUF883_N"/>
</dbReference>
<evidence type="ECO:0000256" key="3">
    <source>
        <dbReference type="ARBA" id="ARBA00022475"/>
    </source>
</evidence>
<evidence type="ECO:0000256" key="8">
    <source>
        <dbReference type="SAM" id="Coils"/>
    </source>
</evidence>
<evidence type="ECO:0000256" key="6">
    <source>
        <dbReference type="ARBA" id="ARBA00022989"/>
    </source>
</evidence>
<dbReference type="AlphaFoldDB" id="A0A5C8P136"/>
<comment type="subcellular location">
    <subcellularLocation>
        <location evidence="1">Cell inner membrane</location>
        <topology evidence="1">Single-pass membrane protein</topology>
    </subcellularLocation>
</comment>
<reference evidence="12 13" key="1">
    <citation type="submission" date="2019-06" db="EMBL/GenBank/DDBJ databases">
        <title>Quisquiliibacterium sp. nov., isolated from a maize field.</title>
        <authorList>
            <person name="Lin S.-Y."/>
            <person name="Tsai C.-F."/>
            <person name="Young C.-C."/>
        </authorList>
    </citation>
    <scope>NUCLEOTIDE SEQUENCE [LARGE SCALE GENOMIC DNA]</scope>
    <source>
        <strain evidence="12 13">CC-CFT501</strain>
    </source>
</reference>
<keyword evidence="7 9" id="KW-0472">Membrane</keyword>
<feature type="domain" description="DUF883" evidence="11">
    <location>
        <begin position="75"/>
        <end position="103"/>
    </location>
</feature>
<keyword evidence="6 9" id="KW-1133">Transmembrane helix</keyword>
<feature type="transmembrane region" description="Helical" evidence="9">
    <location>
        <begin position="82"/>
        <end position="100"/>
    </location>
</feature>
<gene>
    <name evidence="12" type="ORF">FHP08_05365</name>
</gene>
<evidence type="ECO:0000313" key="13">
    <source>
        <dbReference type="Proteomes" id="UP000321548"/>
    </source>
</evidence>
<feature type="coiled-coil region" evidence="8">
    <location>
        <begin position="9"/>
        <end position="62"/>
    </location>
</feature>
<evidence type="ECO:0000259" key="10">
    <source>
        <dbReference type="Pfam" id="PF05957"/>
    </source>
</evidence>
<dbReference type="InterPro" id="IPR043605">
    <property type="entry name" value="DUF883_C"/>
</dbReference>
<dbReference type="RefSeq" id="WP_147703297.1">
    <property type="nucleotide sequence ID" value="NZ_VDUY01000002.1"/>
</dbReference>
<keyword evidence="4" id="KW-0997">Cell inner membrane</keyword>
<evidence type="ECO:0000256" key="5">
    <source>
        <dbReference type="ARBA" id="ARBA00022692"/>
    </source>
</evidence>